<name>I0BE15_9BACL</name>
<dbReference type="Proteomes" id="UP000007392">
    <property type="component" value="Chromosome"/>
</dbReference>
<dbReference type="PATRIC" id="fig|997761.3.peg.1514"/>
<dbReference type="RefSeq" id="WP_014649888.1">
    <property type="nucleotide sequence ID" value="NC_017672.3"/>
</dbReference>
<gene>
    <name evidence="1" type="ORF">B2K_07730</name>
</gene>
<accession>I0BE15</accession>
<evidence type="ECO:0000313" key="1">
    <source>
        <dbReference type="EMBL" id="AFH60612.1"/>
    </source>
</evidence>
<dbReference type="KEGG" id="pmw:B2K_07730"/>
<dbReference type="AlphaFoldDB" id="I0BE15"/>
<reference evidence="1 2" key="1">
    <citation type="submission" date="2013-06" db="EMBL/GenBank/DDBJ databases">
        <title>Complete genome sequence of Paenibacillus mucilaginosus K02.</title>
        <authorList>
            <person name="Xiao B."/>
            <person name="Sun L."/>
            <person name="Xiao L."/>
            <person name="Lian B."/>
        </authorList>
    </citation>
    <scope>NUCLEOTIDE SEQUENCE [LARGE SCALE GENOMIC DNA]</scope>
    <source>
        <strain evidence="1 2">K02</strain>
    </source>
</reference>
<protein>
    <submittedName>
        <fullName evidence="1">Uncharacterized protein</fullName>
    </submittedName>
</protein>
<dbReference type="OrthoDB" id="2477105at2"/>
<proteinExistence type="predicted"/>
<dbReference type="EMBL" id="CP003422">
    <property type="protein sequence ID" value="AFH60612.1"/>
    <property type="molecule type" value="Genomic_DNA"/>
</dbReference>
<dbReference type="HOGENOM" id="CLU_1914984_0_0_9"/>
<organism evidence="1 2">
    <name type="scientific">Paenibacillus mucilaginosus K02</name>
    <dbReference type="NCBI Taxonomy" id="997761"/>
    <lineage>
        <taxon>Bacteria</taxon>
        <taxon>Bacillati</taxon>
        <taxon>Bacillota</taxon>
        <taxon>Bacilli</taxon>
        <taxon>Bacillales</taxon>
        <taxon>Paenibacillaceae</taxon>
        <taxon>Paenibacillus</taxon>
    </lineage>
</organism>
<evidence type="ECO:0000313" key="2">
    <source>
        <dbReference type="Proteomes" id="UP000007392"/>
    </source>
</evidence>
<sequence>MPAHSKSLYRDGAQLPTPQYFNPVTDSYEPLHGANGASDVNVKGSSAIKDGVLSVTAPGVRVQLPNIPCREITIIARKNNTGTIYVGSETVSASSFAAELDKKDAITLPVSNASMLWIDASVAGEGISYVAL</sequence>